<dbReference type="Proteomes" id="UP000054558">
    <property type="component" value="Unassembled WGS sequence"/>
</dbReference>
<proteinExistence type="predicted"/>
<feature type="coiled-coil region" evidence="1">
    <location>
        <begin position="168"/>
        <end position="244"/>
    </location>
</feature>
<reference evidence="3 4" key="1">
    <citation type="journal article" date="2014" name="Nat. Commun.">
        <title>Klebsormidium flaccidum genome reveals primary factors for plant terrestrial adaptation.</title>
        <authorList>
            <person name="Hori K."/>
            <person name="Maruyama F."/>
            <person name="Fujisawa T."/>
            <person name="Togashi T."/>
            <person name="Yamamoto N."/>
            <person name="Seo M."/>
            <person name="Sato S."/>
            <person name="Yamada T."/>
            <person name="Mori H."/>
            <person name="Tajima N."/>
            <person name="Moriyama T."/>
            <person name="Ikeuchi M."/>
            <person name="Watanabe M."/>
            <person name="Wada H."/>
            <person name="Kobayashi K."/>
            <person name="Saito M."/>
            <person name="Masuda T."/>
            <person name="Sasaki-Sekimoto Y."/>
            <person name="Mashiguchi K."/>
            <person name="Awai K."/>
            <person name="Shimojima M."/>
            <person name="Masuda S."/>
            <person name="Iwai M."/>
            <person name="Nobusawa T."/>
            <person name="Narise T."/>
            <person name="Kondo S."/>
            <person name="Saito H."/>
            <person name="Sato R."/>
            <person name="Murakawa M."/>
            <person name="Ihara Y."/>
            <person name="Oshima-Yamada Y."/>
            <person name="Ohtaka K."/>
            <person name="Satoh M."/>
            <person name="Sonobe K."/>
            <person name="Ishii M."/>
            <person name="Ohtani R."/>
            <person name="Kanamori-Sato M."/>
            <person name="Honoki R."/>
            <person name="Miyazaki D."/>
            <person name="Mochizuki H."/>
            <person name="Umetsu J."/>
            <person name="Higashi K."/>
            <person name="Shibata D."/>
            <person name="Kamiya Y."/>
            <person name="Sato N."/>
            <person name="Nakamura Y."/>
            <person name="Tabata S."/>
            <person name="Ida S."/>
            <person name="Kurokawa K."/>
            <person name="Ohta H."/>
        </authorList>
    </citation>
    <scope>NUCLEOTIDE SEQUENCE [LARGE SCALE GENOMIC DNA]</scope>
    <source>
        <strain evidence="3 4">NIES-2285</strain>
    </source>
</reference>
<feature type="region of interest" description="Disordered" evidence="2">
    <location>
        <begin position="276"/>
        <end position="477"/>
    </location>
</feature>
<protein>
    <submittedName>
        <fullName evidence="3">Uncharacterized protein</fullName>
    </submittedName>
</protein>
<dbReference type="STRING" id="105231.A0A1Y1ICI6"/>
<keyword evidence="1" id="KW-0175">Coiled coil</keyword>
<organism evidence="3 4">
    <name type="scientific">Klebsormidium nitens</name>
    <name type="common">Green alga</name>
    <name type="synonym">Ulothrix nitens</name>
    <dbReference type="NCBI Taxonomy" id="105231"/>
    <lineage>
        <taxon>Eukaryota</taxon>
        <taxon>Viridiplantae</taxon>
        <taxon>Streptophyta</taxon>
        <taxon>Klebsormidiophyceae</taxon>
        <taxon>Klebsormidiales</taxon>
        <taxon>Klebsormidiaceae</taxon>
        <taxon>Klebsormidium</taxon>
    </lineage>
</organism>
<feature type="compositionally biased region" description="Basic and acidic residues" evidence="2">
    <location>
        <begin position="319"/>
        <end position="342"/>
    </location>
</feature>
<feature type="compositionally biased region" description="Basic and acidic residues" evidence="2">
    <location>
        <begin position="381"/>
        <end position="413"/>
    </location>
</feature>
<gene>
    <name evidence="3" type="ORF">KFL_004510020</name>
</gene>
<evidence type="ECO:0000256" key="2">
    <source>
        <dbReference type="SAM" id="MobiDB-lite"/>
    </source>
</evidence>
<evidence type="ECO:0000313" key="3">
    <source>
        <dbReference type="EMBL" id="GAQ88675.1"/>
    </source>
</evidence>
<evidence type="ECO:0000313" key="4">
    <source>
        <dbReference type="Proteomes" id="UP000054558"/>
    </source>
</evidence>
<accession>A0A1Y1ICI6</accession>
<evidence type="ECO:0000256" key="1">
    <source>
        <dbReference type="SAM" id="Coils"/>
    </source>
</evidence>
<dbReference type="AlphaFoldDB" id="A0A1Y1ICI6"/>
<sequence length="503" mass="54310">MEAARLREWYSAAQALIAELGSKSADPESQRNPDFDLHNKHFHLYRLVHRIKKGAGKVKQGESRAIWSERAGTLQAEVQELTRSIIQNADKDTVPSLLAAGASTAEGLESDKASLQESVQAAKYTCEALEATISEHASAREQEAATLLELRTRTVVLQQDVRQREADARELVQRLQGAVKEKEALAGEKERMEEDVRARAQLAESQGQVIAQLMADSEESKRELEGLRKRVTEAEQEAHVLRVNLGNHGQVIEKLILLNSEMMEAGNKYAAWKETHEAGGAKSNETGEDGEKRTNVSGDRRGPTEEGAAGSSNGVAGEGTRERRGVETGARKQAVRAEESRTEAGASDDELPVSGTSAETGGKEFAANRRPQGLSEESDEVDKRPSIRVESRKPGQDSKSGDARAKPVDRDQEAGGGVEAQSAQSSTSNGHAAEIPRKPLKWTSDMLPLSQRPTSPPPQRDEAPQGQPDAAGWVGSKIQGVGGRARGLLNYVAGMDKAPTATT</sequence>
<name>A0A1Y1ICI6_KLENI</name>
<keyword evidence="4" id="KW-1185">Reference proteome</keyword>
<dbReference type="EMBL" id="DF237400">
    <property type="protein sequence ID" value="GAQ88675.1"/>
    <property type="molecule type" value="Genomic_DNA"/>
</dbReference>
<feature type="compositionally biased region" description="Polar residues" evidence="2">
    <location>
        <begin position="421"/>
        <end position="430"/>
    </location>
</feature>
<dbReference type="OrthoDB" id="544299at2759"/>
<feature type="compositionally biased region" description="Basic and acidic residues" evidence="2">
    <location>
        <begin position="289"/>
        <end position="304"/>
    </location>
</feature>